<dbReference type="SUPFAM" id="SSF51182">
    <property type="entry name" value="RmlC-like cupins"/>
    <property type="match status" value="1"/>
</dbReference>
<protein>
    <recommendedName>
        <fullName evidence="3">Cupin domain</fullName>
    </recommendedName>
</protein>
<evidence type="ECO:0008006" key="3">
    <source>
        <dbReference type="Google" id="ProtNLM"/>
    </source>
</evidence>
<dbReference type="InterPro" id="IPR011051">
    <property type="entry name" value="RmlC_Cupin_sf"/>
</dbReference>
<accession>A0A561D1W3</accession>
<proteinExistence type="predicted"/>
<dbReference type="AlphaFoldDB" id="A0A561D1W3"/>
<keyword evidence="2" id="KW-1185">Reference proteome</keyword>
<name>A0A561D1W3_9BACI</name>
<comment type="caution">
    <text evidence="1">The sequence shown here is derived from an EMBL/GenBank/DDBJ whole genome shotgun (WGS) entry which is preliminary data.</text>
</comment>
<reference evidence="1 2" key="1">
    <citation type="submission" date="2019-06" db="EMBL/GenBank/DDBJ databases">
        <title>Sorghum-associated microbial communities from plants grown in Nebraska, USA.</title>
        <authorList>
            <person name="Schachtman D."/>
        </authorList>
    </citation>
    <scope>NUCLEOTIDE SEQUENCE [LARGE SCALE GENOMIC DNA]</scope>
    <source>
        <strain evidence="1 2">2482</strain>
    </source>
</reference>
<evidence type="ECO:0000313" key="2">
    <source>
        <dbReference type="Proteomes" id="UP000319671"/>
    </source>
</evidence>
<dbReference type="Proteomes" id="UP000319671">
    <property type="component" value="Unassembled WGS sequence"/>
</dbReference>
<sequence length="86" mass="9788">MEKQSIKTYQEFSENKFTKRVIYNNDSSTAFVLNFFPGQKLPAHKHPSAEVYLLVVSGSGTIIIDGKEIGVTERDRGNRKRCNSHQ</sequence>
<evidence type="ECO:0000313" key="1">
    <source>
        <dbReference type="EMBL" id="TWD97449.1"/>
    </source>
</evidence>
<dbReference type="RefSeq" id="WP_315900415.1">
    <property type="nucleotide sequence ID" value="NZ_VIVN01000010.1"/>
</dbReference>
<gene>
    <name evidence="1" type="ORF">FB550_11054</name>
</gene>
<dbReference type="InterPro" id="IPR014710">
    <property type="entry name" value="RmlC-like_jellyroll"/>
</dbReference>
<dbReference type="EMBL" id="VIVN01000010">
    <property type="protein sequence ID" value="TWD97449.1"/>
    <property type="molecule type" value="Genomic_DNA"/>
</dbReference>
<dbReference type="Gene3D" id="2.60.120.10">
    <property type="entry name" value="Jelly Rolls"/>
    <property type="match status" value="1"/>
</dbReference>
<organism evidence="1 2">
    <name type="scientific">Neobacillus bataviensis</name>
    <dbReference type="NCBI Taxonomy" id="220685"/>
    <lineage>
        <taxon>Bacteria</taxon>
        <taxon>Bacillati</taxon>
        <taxon>Bacillota</taxon>
        <taxon>Bacilli</taxon>
        <taxon>Bacillales</taxon>
        <taxon>Bacillaceae</taxon>
        <taxon>Neobacillus</taxon>
    </lineage>
</organism>